<name>F0W9K6_9STRA</name>
<proteinExistence type="predicted"/>
<reference evidence="1" key="2">
    <citation type="submission" date="2011-02" db="EMBL/GenBank/DDBJ databases">
        <authorList>
            <person name="MacLean D."/>
        </authorList>
    </citation>
    <scope>NUCLEOTIDE SEQUENCE</scope>
</reference>
<gene>
    <name evidence="1" type="primary">AlNc14C40G3461</name>
    <name evidence="1" type="ORF">ALNC14_039670</name>
</gene>
<accession>F0W9K6</accession>
<evidence type="ECO:0000313" key="1">
    <source>
        <dbReference type="EMBL" id="CCA17824.1"/>
    </source>
</evidence>
<sequence>MPLPEGIMTRYQMPRIRKIDDVPVQLDRLLHDRIPDALEFNYTSSSQYDDAQNRTVHAILLLHPSILVSIIRGVAAVETPQTFETFRFSQSSSKSARSVSSVQSAPSCSQKRRTCQSLSRTPLVRLHCVTKDVIASTILLLVSIFVTNKTVPGKHVSCCLQSRPLFLWFHVAFKESSFLSF</sequence>
<protein>
    <submittedName>
        <fullName evidence="1">AlNc14C40G3461 protein</fullName>
    </submittedName>
</protein>
<dbReference type="EMBL" id="FR824085">
    <property type="protein sequence ID" value="CCA17824.1"/>
    <property type="molecule type" value="Genomic_DNA"/>
</dbReference>
<dbReference type="HOGENOM" id="CLU_1491664_0_0_1"/>
<organism evidence="1">
    <name type="scientific">Albugo laibachii Nc14</name>
    <dbReference type="NCBI Taxonomy" id="890382"/>
    <lineage>
        <taxon>Eukaryota</taxon>
        <taxon>Sar</taxon>
        <taxon>Stramenopiles</taxon>
        <taxon>Oomycota</taxon>
        <taxon>Peronosporomycetes</taxon>
        <taxon>Albuginales</taxon>
        <taxon>Albuginaceae</taxon>
        <taxon>Albugo</taxon>
    </lineage>
</organism>
<dbReference type="AlphaFoldDB" id="F0W9K6"/>
<reference evidence="1" key="1">
    <citation type="journal article" date="2011" name="PLoS Biol.">
        <title>Gene gain and loss during evolution of obligate parasitism in the white rust pathogen of Arabidopsis thaliana.</title>
        <authorList>
            <person name="Kemen E."/>
            <person name="Gardiner A."/>
            <person name="Schultz-Larsen T."/>
            <person name="Kemen A.C."/>
            <person name="Balmuth A.L."/>
            <person name="Robert-Seilaniantz A."/>
            <person name="Bailey K."/>
            <person name="Holub E."/>
            <person name="Studholme D.J."/>
            <person name="Maclean D."/>
            <person name="Jones J.D."/>
        </authorList>
    </citation>
    <scope>NUCLEOTIDE SEQUENCE</scope>
</reference>